<keyword evidence="5" id="KW-0460">Magnesium</keyword>
<keyword evidence="1" id="KW-0808">Transferase</keyword>
<organism evidence="9 10">
    <name type="scientific">Paracoccus fontiphilus</name>
    <dbReference type="NCBI Taxonomy" id="1815556"/>
    <lineage>
        <taxon>Bacteria</taxon>
        <taxon>Pseudomonadati</taxon>
        <taxon>Pseudomonadota</taxon>
        <taxon>Alphaproteobacteria</taxon>
        <taxon>Rhodobacterales</taxon>
        <taxon>Paracoccaceae</taxon>
        <taxon>Paracoccus</taxon>
    </lineage>
</organism>
<evidence type="ECO:0000259" key="8">
    <source>
        <dbReference type="Pfam" id="PF08335"/>
    </source>
</evidence>
<protein>
    <submittedName>
        <fullName evidence="9">Glutamine-synthetase adenylyltransferase</fullName>
    </submittedName>
</protein>
<dbReference type="Gene3D" id="3.30.460.10">
    <property type="entry name" value="Beta Polymerase, domain 2"/>
    <property type="match status" value="2"/>
</dbReference>
<dbReference type="RefSeq" id="WP_207466737.1">
    <property type="nucleotide sequence ID" value="NZ_JAFNAW010000010.1"/>
</dbReference>
<evidence type="ECO:0000256" key="5">
    <source>
        <dbReference type="ARBA" id="ARBA00022842"/>
    </source>
</evidence>
<keyword evidence="10" id="KW-1185">Reference proteome</keyword>
<dbReference type="Pfam" id="PF03710">
    <property type="entry name" value="GlnE"/>
    <property type="match status" value="2"/>
</dbReference>
<keyword evidence="4" id="KW-0067">ATP-binding</keyword>
<dbReference type="PANTHER" id="PTHR30621">
    <property type="entry name" value="GLUTAMINE SYNTHETASE ADENYLYLTRANSFERASE"/>
    <property type="match status" value="1"/>
</dbReference>
<evidence type="ECO:0000313" key="9">
    <source>
        <dbReference type="EMBL" id="MFC3169890.1"/>
    </source>
</evidence>
<sequence>MDFAARITRHPLAADPDRAQHVLSLLPALDPSLAALVGGAAGCSPYLAGLLQQEAEWLPGALGHDDVVARETAGFEDLGAEDLAIALRRAKRRVALYTALADLGGVWPLEQVTAVLSDLADRAVDLALRAHVAQERRRGKLPPSDAECGGLFALAMGKGGARELNYSSDIDLIVLFDETAYAEADQQEARAALIRATRKMTALLSEVTAHGYVFRTDLRLRPDASVTPVCISTAAALAYYEAEGRTWERAAFIKARAAAGDVAAGERFLRELRPFVWRKHLDFAAIQDAHDMRLRIRDHKGLGGRLEIPSHNMKLGRGGIREIEFFTQTRQLIAGGRDPGLRQRDTVGGLAALAAKGWIPADVAQHLTDHYREHRDIEHRIQMVNDAQTHCLPKDRSGIALIAAMMGKDDPDAWSARLRTRLEHVHELTETFFAPGEIVQRPSISAESQAIIDRWHAYPALRSLRAQQIFKRVEPQLLSRMARTGHPAEALGRFDGFLSGLPAGVQIFSLFEANPQLIDLLVDICGSAPGLAAYLSRHSAVLDAVLGGSFFSPWPGAQGLRTEAEQMLQSALTGPGGGYEAALDAARRWAHEWHFRVGVHHLRGLIDADEAAVQYADIADACIAALVPVTLADFARKHGTPPGRGAVVLGMGSLGARTLNAGSDLDLIVIYDAQGAEGSDGPRPLAARPYYSRLTQALITAVSAPTAEGRLFEVDMRLRPSGRQGPVATAIQSFESYQMTEAWTWEHLALTRARVVAVAGEGAGRLAEDIEALRLAVLRRRGTDPRVMPDLADMRERIFTAKPIDGRWEAKIGPGRLQDIDLLAQSLALRAGDPARGTLAQLRAGRRAGLITTADADRLASIWRLLWRLHASGRLLTAKPLNLDEIGLGGQEFLLRESGVGSIPELEERLRAACAESAGLIDAALTAEASVAPA</sequence>
<dbReference type="Gene3D" id="1.20.120.330">
    <property type="entry name" value="Nucleotidyltransferases domain 2"/>
    <property type="match status" value="2"/>
</dbReference>
<evidence type="ECO:0000259" key="7">
    <source>
        <dbReference type="Pfam" id="PF03710"/>
    </source>
</evidence>
<evidence type="ECO:0000256" key="4">
    <source>
        <dbReference type="ARBA" id="ARBA00022840"/>
    </source>
</evidence>
<keyword evidence="6" id="KW-0511">Multifunctional enzyme</keyword>
<evidence type="ECO:0000256" key="6">
    <source>
        <dbReference type="ARBA" id="ARBA00023268"/>
    </source>
</evidence>
<keyword evidence="2 9" id="KW-0548">Nucleotidyltransferase</keyword>
<feature type="domain" description="Glutamate-ammonia ligase adenylyltransferase repeated" evidence="7">
    <location>
        <begin position="81"/>
        <end position="270"/>
    </location>
</feature>
<proteinExistence type="predicted"/>
<dbReference type="SUPFAM" id="SSF81593">
    <property type="entry name" value="Nucleotidyltransferase substrate binding subunit/domain"/>
    <property type="match status" value="2"/>
</dbReference>
<dbReference type="InterPro" id="IPR013546">
    <property type="entry name" value="PII_UdlTrfase/GS_AdlTrfase"/>
</dbReference>
<evidence type="ECO:0000256" key="3">
    <source>
        <dbReference type="ARBA" id="ARBA00022741"/>
    </source>
</evidence>
<evidence type="ECO:0000256" key="1">
    <source>
        <dbReference type="ARBA" id="ARBA00022679"/>
    </source>
</evidence>
<keyword evidence="3" id="KW-0547">Nucleotide-binding</keyword>
<dbReference type="CDD" id="cd05401">
    <property type="entry name" value="NT_GlnE_GlnD_like"/>
    <property type="match status" value="2"/>
</dbReference>
<comment type="caution">
    <text evidence="9">The sequence shown here is derived from an EMBL/GenBank/DDBJ whole genome shotgun (WGS) entry which is preliminary data.</text>
</comment>
<accession>A0ABV7IM80</accession>
<reference evidence="10" key="1">
    <citation type="journal article" date="2019" name="Int. J. Syst. Evol. Microbiol.">
        <title>The Global Catalogue of Microorganisms (GCM) 10K type strain sequencing project: providing services to taxonomists for standard genome sequencing and annotation.</title>
        <authorList>
            <consortium name="The Broad Institute Genomics Platform"/>
            <consortium name="The Broad Institute Genome Sequencing Center for Infectious Disease"/>
            <person name="Wu L."/>
            <person name="Ma J."/>
        </authorList>
    </citation>
    <scope>NUCLEOTIDE SEQUENCE [LARGE SCALE GENOMIC DNA]</scope>
    <source>
        <strain evidence="10">KCTC 52239</strain>
    </source>
</reference>
<dbReference type="Pfam" id="PF08335">
    <property type="entry name" value="GlnD_UR_UTase"/>
    <property type="match status" value="1"/>
</dbReference>
<dbReference type="PANTHER" id="PTHR30621:SF0">
    <property type="entry name" value="BIFUNCTIONAL GLUTAMINE SYNTHETASE ADENYLYLTRANSFERASE_ADENYLYL-REMOVING ENZYME"/>
    <property type="match status" value="1"/>
</dbReference>
<dbReference type="Proteomes" id="UP001595557">
    <property type="component" value="Unassembled WGS sequence"/>
</dbReference>
<dbReference type="EMBL" id="JBHRTE010000087">
    <property type="protein sequence ID" value="MFC3169890.1"/>
    <property type="molecule type" value="Genomic_DNA"/>
</dbReference>
<dbReference type="InterPro" id="IPR043519">
    <property type="entry name" value="NT_sf"/>
</dbReference>
<feature type="domain" description="PII-uridylyltransferase/Glutamine-synthetase adenylyltransferase" evidence="8">
    <location>
        <begin position="292"/>
        <end position="433"/>
    </location>
</feature>
<dbReference type="SUPFAM" id="SSF81301">
    <property type="entry name" value="Nucleotidyltransferase"/>
    <property type="match status" value="2"/>
</dbReference>
<name>A0ABV7IM80_9RHOB</name>
<evidence type="ECO:0000313" key="10">
    <source>
        <dbReference type="Proteomes" id="UP001595557"/>
    </source>
</evidence>
<evidence type="ECO:0000256" key="2">
    <source>
        <dbReference type="ARBA" id="ARBA00022695"/>
    </source>
</evidence>
<feature type="domain" description="Glutamate-ammonia ligase adenylyltransferase repeated" evidence="7">
    <location>
        <begin position="520"/>
        <end position="757"/>
    </location>
</feature>
<gene>
    <name evidence="9" type="ORF">ACFOD7_17710</name>
</gene>
<dbReference type="GO" id="GO:0016779">
    <property type="term" value="F:nucleotidyltransferase activity"/>
    <property type="evidence" value="ECO:0007669"/>
    <property type="project" value="UniProtKB-KW"/>
</dbReference>
<dbReference type="InterPro" id="IPR023057">
    <property type="entry name" value="GlnE"/>
</dbReference>
<dbReference type="InterPro" id="IPR005190">
    <property type="entry name" value="GlnE_rpt_dom"/>
</dbReference>